<dbReference type="AlphaFoldDB" id="A0A835LQU9"/>
<dbReference type="PROSITE" id="PS00674">
    <property type="entry name" value="AAA"/>
    <property type="match status" value="1"/>
</dbReference>
<accession>A0A835LQU9</accession>
<dbReference type="EMBL" id="JADFTS010000006">
    <property type="protein sequence ID" value="KAF9600159.1"/>
    <property type="molecule type" value="Genomic_DNA"/>
</dbReference>
<keyword evidence="1" id="KW-0547">Nucleotide-binding</keyword>
<comment type="caution">
    <text evidence="3">The sequence shown here is derived from an EMBL/GenBank/DDBJ whole genome shotgun (WGS) entry which is preliminary data.</text>
</comment>
<dbReference type="OrthoDB" id="1935652at2759"/>
<dbReference type="GO" id="GO:0031593">
    <property type="term" value="F:polyubiquitin modification-dependent protein binding"/>
    <property type="evidence" value="ECO:0007669"/>
    <property type="project" value="TreeGrafter"/>
</dbReference>
<organism evidence="3 4">
    <name type="scientific">Coptis chinensis</name>
    <dbReference type="NCBI Taxonomy" id="261450"/>
    <lineage>
        <taxon>Eukaryota</taxon>
        <taxon>Viridiplantae</taxon>
        <taxon>Streptophyta</taxon>
        <taxon>Embryophyta</taxon>
        <taxon>Tracheophyta</taxon>
        <taxon>Spermatophyta</taxon>
        <taxon>Magnoliopsida</taxon>
        <taxon>Ranunculales</taxon>
        <taxon>Ranunculaceae</taxon>
        <taxon>Coptidoideae</taxon>
        <taxon>Coptis</taxon>
    </lineage>
</organism>
<dbReference type="GO" id="GO:0016887">
    <property type="term" value="F:ATP hydrolysis activity"/>
    <property type="evidence" value="ECO:0007669"/>
    <property type="project" value="InterPro"/>
</dbReference>
<protein>
    <recommendedName>
        <fullName evidence="2">ATPase AAA-type core domain-containing protein</fullName>
    </recommendedName>
</protein>
<evidence type="ECO:0000256" key="1">
    <source>
        <dbReference type="RuleBase" id="RU003651"/>
    </source>
</evidence>
<dbReference type="GO" id="GO:0097352">
    <property type="term" value="P:autophagosome maturation"/>
    <property type="evidence" value="ECO:0007669"/>
    <property type="project" value="TreeGrafter"/>
</dbReference>
<evidence type="ECO:0000313" key="4">
    <source>
        <dbReference type="Proteomes" id="UP000631114"/>
    </source>
</evidence>
<gene>
    <name evidence="3" type="ORF">IFM89_004874</name>
</gene>
<comment type="similarity">
    <text evidence="1">Belongs to the AAA ATPase family.</text>
</comment>
<sequence length="117" mass="13063">MRLLFHPVLILSFHASQDRIPSFFDFHHSRQRGGSVGDAGGVADRVLNQLLTEMDKMFAKKTVFIIGATNRPDIIDSALLRPGCLDQLIYIPLPDEALVFPSSRPATGSPLFLKMWI</sequence>
<dbReference type="PANTHER" id="PTHR23077:SF135">
    <property type="entry name" value="CELL DIVISION CYCLE PROTEIN 48"/>
    <property type="match status" value="1"/>
</dbReference>
<keyword evidence="4" id="KW-1185">Reference proteome</keyword>
<dbReference type="GO" id="GO:0005634">
    <property type="term" value="C:nucleus"/>
    <property type="evidence" value="ECO:0007669"/>
    <property type="project" value="TreeGrafter"/>
</dbReference>
<dbReference type="Pfam" id="PF00004">
    <property type="entry name" value="AAA"/>
    <property type="match status" value="1"/>
</dbReference>
<evidence type="ECO:0000313" key="3">
    <source>
        <dbReference type="EMBL" id="KAF9600159.1"/>
    </source>
</evidence>
<dbReference type="Gene3D" id="3.40.50.300">
    <property type="entry name" value="P-loop containing nucleotide triphosphate hydrolases"/>
    <property type="match status" value="1"/>
</dbReference>
<dbReference type="Proteomes" id="UP000631114">
    <property type="component" value="Unassembled WGS sequence"/>
</dbReference>
<dbReference type="GO" id="GO:0005829">
    <property type="term" value="C:cytosol"/>
    <property type="evidence" value="ECO:0007669"/>
    <property type="project" value="TreeGrafter"/>
</dbReference>
<dbReference type="InterPro" id="IPR003960">
    <property type="entry name" value="ATPase_AAA_CS"/>
</dbReference>
<keyword evidence="1" id="KW-0067">ATP-binding</keyword>
<dbReference type="GO" id="GO:0051228">
    <property type="term" value="P:mitotic spindle disassembly"/>
    <property type="evidence" value="ECO:0007669"/>
    <property type="project" value="TreeGrafter"/>
</dbReference>
<name>A0A835LQU9_9MAGN</name>
<proteinExistence type="inferred from homology"/>
<dbReference type="GO" id="GO:0005524">
    <property type="term" value="F:ATP binding"/>
    <property type="evidence" value="ECO:0007669"/>
    <property type="project" value="UniProtKB-KW"/>
</dbReference>
<dbReference type="SUPFAM" id="SSF52540">
    <property type="entry name" value="P-loop containing nucleoside triphosphate hydrolases"/>
    <property type="match status" value="1"/>
</dbReference>
<reference evidence="3 4" key="1">
    <citation type="submission" date="2020-10" db="EMBL/GenBank/DDBJ databases">
        <title>The Coptis chinensis genome and diversification of protoberbering-type alkaloids.</title>
        <authorList>
            <person name="Wang B."/>
            <person name="Shu S."/>
            <person name="Song C."/>
            <person name="Liu Y."/>
        </authorList>
    </citation>
    <scope>NUCLEOTIDE SEQUENCE [LARGE SCALE GENOMIC DNA]</scope>
    <source>
        <strain evidence="3">HL-2020</strain>
        <tissue evidence="3">Leaf</tissue>
    </source>
</reference>
<dbReference type="InterPro" id="IPR003959">
    <property type="entry name" value="ATPase_AAA_core"/>
</dbReference>
<dbReference type="GO" id="GO:0030970">
    <property type="term" value="P:retrograde protein transport, ER to cytosol"/>
    <property type="evidence" value="ECO:0007669"/>
    <property type="project" value="TreeGrafter"/>
</dbReference>
<feature type="domain" description="ATPase AAA-type core" evidence="2">
    <location>
        <begin position="37"/>
        <end position="93"/>
    </location>
</feature>
<evidence type="ECO:0000259" key="2">
    <source>
        <dbReference type="Pfam" id="PF00004"/>
    </source>
</evidence>
<dbReference type="InterPro" id="IPR027417">
    <property type="entry name" value="P-loop_NTPase"/>
</dbReference>
<dbReference type="PANTHER" id="PTHR23077">
    <property type="entry name" value="AAA-FAMILY ATPASE"/>
    <property type="match status" value="1"/>
</dbReference>
<dbReference type="InterPro" id="IPR050168">
    <property type="entry name" value="AAA_ATPase_domain"/>
</dbReference>
<dbReference type="GO" id="GO:0034098">
    <property type="term" value="C:VCP-NPL4-UFD1 AAA ATPase complex"/>
    <property type="evidence" value="ECO:0007669"/>
    <property type="project" value="TreeGrafter"/>
</dbReference>